<protein>
    <submittedName>
        <fullName evidence="1">Uncharacterized protein</fullName>
    </submittedName>
</protein>
<dbReference type="EMBL" id="LQYT01000082">
    <property type="protein sequence ID" value="KYD13259.1"/>
    <property type="molecule type" value="Genomic_DNA"/>
</dbReference>
<evidence type="ECO:0000313" key="1">
    <source>
        <dbReference type="EMBL" id="KYD13259.1"/>
    </source>
</evidence>
<gene>
    <name evidence="1" type="ORF">B4135_2922</name>
</gene>
<evidence type="ECO:0000313" key="2">
    <source>
        <dbReference type="Proteomes" id="UP000075683"/>
    </source>
</evidence>
<dbReference type="AlphaFoldDB" id="A0A150LMP7"/>
<comment type="caution">
    <text evidence="1">The sequence shown here is derived from an EMBL/GenBank/DDBJ whole genome shotgun (WGS) entry which is preliminary data.</text>
</comment>
<dbReference type="Proteomes" id="UP000075683">
    <property type="component" value="Unassembled WGS sequence"/>
</dbReference>
<accession>A0A150LMP7</accession>
<name>A0A150LMP7_9BACI</name>
<organism evidence="1 2">
    <name type="scientific">Caldibacillus debilis</name>
    <dbReference type="NCBI Taxonomy" id="301148"/>
    <lineage>
        <taxon>Bacteria</taxon>
        <taxon>Bacillati</taxon>
        <taxon>Bacillota</taxon>
        <taxon>Bacilli</taxon>
        <taxon>Bacillales</taxon>
        <taxon>Bacillaceae</taxon>
        <taxon>Caldibacillus</taxon>
    </lineage>
</organism>
<sequence length="61" mass="6820">MSRLPADFVHPGHAARAFPRIKKTPSCRAGHGRLKSKNGRSARGERFAKCSWYVALDFYSA</sequence>
<reference evidence="1 2" key="1">
    <citation type="submission" date="2016-01" db="EMBL/GenBank/DDBJ databases">
        <title>Draft Genome Sequences of Seven Thermophilic Sporeformers Isolated from Foods.</title>
        <authorList>
            <person name="Berendsen E.M."/>
            <person name="Wells-Bennik M.H."/>
            <person name="Krawcyk A.O."/>
            <person name="De Jong A."/>
            <person name="Holsappel S."/>
            <person name="Eijlander R.T."/>
            <person name="Kuipers O.P."/>
        </authorList>
    </citation>
    <scope>NUCLEOTIDE SEQUENCE [LARGE SCALE GENOMIC DNA]</scope>
    <source>
        <strain evidence="1 2">B4135</strain>
    </source>
</reference>
<dbReference type="STRING" id="301148.B4135_2922"/>
<proteinExistence type="predicted"/>